<gene>
    <name evidence="1" type="ORF">LACBIDRAFT_145058</name>
</gene>
<dbReference type="KEGG" id="lbc:LACBIDRAFT_145058"/>
<dbReference type="PANTHER" id="PTHR31912">
    <property type="entry name" value="IP13529P"/>
    <property type="match status" value="1"/>
</dbReference>
<proteinExistence type="predicted"/>
<dbReference type="InParanoid" id="B0DYU0"/>
<dbReference type="HOGENOM" id="CLU_004591_0_2_1"/>
<feature type="non-terminal residue" evidence="1">
    <location>
        <position position="292"/>
    </location>
</feature>
<evidence type="ECO:0000313" key="2">
    <source>
        <dbReference type="Proteomes" id="UP000001194"/>
    </source>
</evidence>
<dbReference type="Proteomes" id="UP000001194">
    <property type="component" value="Unassembled WGS sequence"/>
</dbReference>
<feature type="non-terminal residue" evidence="1">
    <location>
        <position position="1"/>
    </location>
</feature>
<dbReference type="EMBL" id="DS547152">
    <property type="protein sequence ID" value="EDR00196.1"/>
    <property type="molecule type" value="Genomic_DNA"/>
</dbReference>
<name>B0DYU0_LACBS</name>
<dbReference type="RefSeq" id="XP_001889105.1">
    <property type="nucleotide sequence ID" value="XM_001889070.1"/>
</dbReference>
<dbReference type="GeneID" id="6084759"/>
<dbReference type="OrthoDB" id="2506088at2759"/>
<organism evidence="2">
    <name type="scientific">Laccaria bicolor (strain S238N-H82 / ATCC MYA-4686)</name>
    <name type="common">Bicoloured deceiver</name>
    <name type="synonym">Laccaria laccata var. bicolor</name>
    <dbReference type="NCBI Taxonomy" id="486041"/>
    <lineage>
        <taxon>Eukaryota</taxon>
        <taxon>Fungi</taxon>
        <taxon>Dikarya</taxon>
        <taxon>Basidiomycota</taxon>
        <taxon>Agaricomycotina</taxon>
        <taxon>Agaricomycetes</taxon>
        <taxon>Agaricomycetidae</taxon>
        <taxon>Agaricales</taxon>
        <taxon>Agaricineae</taxon>
        <taxon>Hydnangiaceae</taxon>
        <taxon>Laccaria</taxon>
    </lineage>
</organism>
<reference evidence="1 2" key="1">
    <citation type="journal article" date="2008" name="Nature">
        <title>The genome of Laccaria bicolor provides insights into mycorrhizal symbiosis.</title>
        <authorList>
            <person name="Martin F."/>
            <person name="Aerts A."/>
            <person name="Ahren D."/>
            <person name="Brun A."/>
            <person name="Danchin E.G.J."/>
            <person name="Duchaussoy F."/>
            <person name="Gibon J."/>
            <person name="Kohler A."/>
            <person name="Lindquist E."/>
            <person name="Pereda V."/>
            <person name="Salamov A."/>
            <person name="Shapiro H.J."/>
            <person name="Wuyts J."/>
            <person name="Blaudez D."/>
            <person name="Buee M."/>
            <person name="Brokstein P."/>
            <person name="Canbaeck B."/>
            <person name="Cohen D."/>
            <person name="Courty P.E."/>
            <person name="Coutinho P.M."/>
            <person name="Delaruelle C."/>
            <person name="Detter J.C."/>
            <person name="Deveau A."/>
            <person name="DiFazio S."/>
            <person name="Duplessis S."/>
            <person name="Fraissinet-Tachet L."/>
            <person name="Lucic E."/>
            <person name="Frey-Klett P."/>
            <person name="Fourrey C."/>
            <person name="Feussner I."/>
            <person name="Gay G."/>
            <person name="Grimwood J."/>
            <person name="Hoegger P.J."/>
            <person name="Jain P."/>
            <person name="Kilaru S."/>
            <person name="Labbe J."/>
            <person name="Lin Y.C."/>
            <person name="Legue V."/>
            <person name="Le Tacon F."/>
            <person name="Marmeisse R."/>
            <person name="Melayah D."/>
            <person name="Montanini B."/>
            <person name="Muratet M."/>
            <person name="Nehls U."/>
            <person name="Niculita-Hirzel H."/>
            <person name="Oudot-Le Secq M.P."/>
            <person name="Peter M."/>
            <person name="Quesneville H."/>
            <person name="Rajashekar B."/>
            <person name="Reich M."/>
            <person name="Rouhier N."/>
            <person name="Schmutz J."/>
            <person name="Yin T."/>
            <person name="Chalot M."/>
            <person name="Henrissat B."/>
            <person name="Kuees U."/>
            <person name="Lucas S."/>
            <person name="Van de Peer Y."/>
            <person name="Podila G.K."/>
            <person name="Polle A."/>
            <person name="Pukkila P.J."/>
            <person name="Richardson P.M."/>
            <person name="Rouze P."/>
            <person name="Sanders I.R."/>
            <person name="Stajich J.E."/>
            <person name="Tunlid A."/>
            <person name="Tuskan G."/>
            <person name="Grigoriev I.V."/>
        </authorList>
    </citation>
    <scope>NUCLEOTIDE SEQUENCE [LARGE SCALE GENOMIC DNA]</scope>
    <source>
        <strain evidence="2">S238N-H82 / ATCC MYA-4686</strain>
    </source>
</reference>
<dbReference type="AlphaFoldDB" id="B0DYU0"/>
<protein>
    <submittedName>
        <fullName evidence="1">Predicted protein</fullName>
    </submittedName>
</protein>
<evidence type="ECO:0000313" key="1">
    <source>
        <dbReference type="EMBL" id="EDR00196.1"/>
    </source>
</evidence>
<accession>B0DYU0</accession>
<dbReference type="PANTHER" id="PTHR31912:SF34">
    <property type="entry name" value="NOTOCHORD-RELATED PROTEIN"/>
    <property type="match status" value="1"/>
</dbReference>
<sequence>PVCCYNAETKRNCRVILRVPGLPADNPQQSEGASHMGGNANCSCRKCLAGGPRELTESNEGYHALHYVGGNQLQTATGTKDKVAQHWIEVLLSKSHQMKASDPGKSADEIAKELRDWFEAQPGLDPLQDTPFEILHTILLGIIKYVWYMLHSNWSEVEQNLFTIWLQSTDIDGLSVPPIRAAYMMQYRNALIGKHFKTLMQTIPFHVHNITSPSQFALVKAVAELGALLWVHEIDDMKQFWCSDLEILIGNVLDAFGDGDPAKITIKMKLHILPHIIEDILRYGPAIRNSTE</sequence>
<keyword evidence="2" id="KW-1185">Reference proteome</keyword>
<dbReference type="STRING" id="486041.B0DYU0"/>